<accession>A0A8S0T9U9</accession>
<evidence type="ECO:0000313" key="1">
    <source>
        <dbReference type="EMBL" id="CAA3001836.1"/>
    </source>
</evidence>
<organism evidence="1 2">
    <name type="scientific">Olea europaea subsp. europaea</name>
    <dbReference type="NCBI Taxonomy" id="158383"/>
    <lineage>
        <taxon>Eukaryota</taxon>
        <taxon>Viridiplantae</taxon>
        <taxon>Streptophyta</taxon>
        <taxon>Embryophyta</taxon>
        <taxon>Tracheophyta</taxon>
        <taxon>Spermatophyta</taxon>
        <taxon>Magnoliopsida</taxon>
        <taxon>eudicotyledons</taxon>
        <taxon>Gunneridae</taxon>
        <taxon>Pentapetalae</taxon>
        <taxon>asterids</taxon>
        <taxon>lamiids</taxon>
        <taxon>Lamiales</taxon>
        <taxon>Oleaceae</taxon>
        <taxon>Oleeae</taxon>
        <taxon>Olea</taxon>
    </lineage>
</organism>
<dbReference type="Gramene" id="OE9A043671T1">
    <property type="protein sequence ID" value="OE9A043671C1"/>
    <property type="gene ID" value="OE9A043671"/>
</dbReference>
<protein>
    <submittedName>
        <fullName evidence="1">Uncharacterized protein</fullName>
    </submittedName>
</protein>
<comment type="caution">
    <text evidence="1">The sequence shown here is derived from an EMBL/GenBank/DDBJ whole genome shotgun (WGS) entry which is preliminary data.</text>
</comment>
<evidence type="ECO:0000313" key="2">
    <source>
        <dbReference type="Proteomes" id="UP000594638"/>
    </source>
</evidence>
<name>A0A8S0T9U9_OLEEU</name>
<dbReference type="EMBL" id="CACTIH010005785">
    <property type="protein sequence ID" value="CAA3001836.1"/>
    <property type="molecule type" value="Genomic_DNA"/>
</dbReference>
<dbReference type="Proteomes" id="UP000594638">
    <property type="component" value="Unassembled WGS sequence"/>
</dbReference>
<keyword evidence="2" id="KW-1185">Reference proteome</keyword>
<reference evidence="1 2" key="1">
    <citation type="submission" date="2019-12" db="EMBL/GenBank/DDBJ databases">
        <authorList>
            <person name="Alioto T."/>
            <person name="Alioto T."/>
            <person name="Gomez Garrido J."/>
        </authorList>
    </citation>
    <scope>NUCLEOTIDE SEQUENCE [LARGE SCALE GENOMIC DNA]</scope>
</reference>
<sequence>MRPSKGIMIQDIGHAWGQKRVMCRSIGLGIRRTLQLVLANALLPIELPKNRSKLVLFGLHCHGIVSCFIRKIEGSKHGYQSKTLPWASTCSAPSAQCMRPKLDACSLHWLSTGCCSFTRQEDQDVGNERNIVEHVVPHGRSSQGITVSARNCDHHHIANLDGQIRPLPMQASCSCA</sequence>
<gene>
    <name evidence="1" type="ORF">OLEA9_A043671</name>
</gene>
<proteinExistence type="predicted"/>
<dbReference type="AlphaFoldDB" id="A0A8S0T9U9"/>